<feature type="transmembrane region" description="Helical" evidence="1">
    <location>
        <begin position="84"/>
        <end position="105"/>
    </location>
</feature>
<name>A0A0E0ML58_ORYPU</name>
<dbReference type="Gramene" id="OPUNC12G07230.1">
    <property type="protein sequence ID" value="OPUNC12G07230.1"/>
    <property type="gene ID" value="OPUNC12G07230"/>
</dbReference>
<organism evidence="2">
    <name type="scientific">Oryza punctata</name>
    <name type="common">Red rice</name>
    <dbReference type="NCBI Taxonomy" id="4537"/>
    <lineage>
        <taxon>Eukaryota</taxon>
        <taxon>Viridiplantae</taxon>
        <taxon>Streptophyta</taxon>
        <taxon>Embryophyta</taxon>
        <taxon>Tracheophyta</taxon>
        <taxon>Spermatophyta</taxon>
        <taxon>Magnoliopsida</taxon>
        <taxon>Liliopsida</taxon>
        <taxon>Poales</taxon>
        <taxon>Poaceae</taxon>
        <taxon>BOP clade</taxon>
        <taxon>Oryzoideae</taxon>
        <taxon>Oryzeae</taxon>
        <taxon>Oryzinae</taxon>
        <taxon>Oryza</taxon>
    </lineage>
</organism>
<dbReference type="EnsemblPlants" id="OPUNC12G07230.1">
    <property type="protein sequence ID" value="OPUNC12G07230.1"/>
    <property type="gene ID" value="OPUNC12G07230"/>
</dbReference>
<keyword evidence="1" id="KW-1133">Transmembrane helix</keyword>
<keyword evidence="3" id="KW-1185">Reference proteome</keyword>
<reference evidence="2" key="1">
    <citation type="submission" date="2015-04" db="UniProtKB">
        <authorList>
            <consortium name="EnsemblPlants"/>
        </authorList>
    </citation>
    <scope>IDENTIFICATION</scope>
</reference>
<dbReference type="Proteomes" id="UP000026962">
    <property type="component" value="Chromosome 12"/>
</dbReference>
<dbReference type="HOGENOM" id="CLU_2018960_0_0_1"/>
<dbReference type="AlphaFoldDB" id="A0A0E0ML58"/>
<evidence type="ECO:0000313" key="3">
    <source>
        <dbReference type="Proteomes" id="UP000026962"/>
    </source>
</evidence>
<accession>A0A0E0ML58</accession>
<keyword evidence="1" id="KW-0472">Membrane</keyword>
<evidence type="ECO:0000313" key="2">
    <source>
        <dbReference type="EnsemblPlants" id="OPUNC12G07230.1"/>
    </source>
</evidence>
<proteinExistence type="predicted"/>
<sequence length="123" mass="14614">MIAEALKKVKAMVKALKAENEKLKSQNNSFIEYYNHLEATTKLFERRLMRRRPWPLAPEMRLIQQPHCLPKSWTRPRKQVMSFAWPYLIWGRMLMAFPVKMLLLWTSRNGACRLAVRLPMTLA</sequence>
<evidence type="ECO:0000256" key="1">
    <source>
        <dbReference type="SAM" id="Phobius"/>
    </source>
</evidence>
<protein>
    <submittedName>
        <fullName evidence="2">Uncharacterized protein</fullName>
    </submittedName>
</protein>
<reference evidence="2" key="2">
    <citation type="submission" date="2018-05" db="EMBL/GenBank/DDBJ databases">
        <title>OpunRS2 (Oryza punctata Reference Sequence Version 2).</title>
        <authorList>
            <person name="Zhang J."/>
            <person name="Kudrna D."/>
            <person name="Lee S."/>
            <person name="Talag J."/>
            <person name="Welchert J."/>
            <person name="Wing R.A."/>
        </authorList>
    </citation>
    <scope>NUCLEOTIDE SEQUENCE [LARGE SCALE GENOMIC DNA]</scope>
</reference>
<keyword evidence="1" id="KW-0812">Transmembrane</keyword>